<accession>A0ABW1LCU9</accession>
<evidence type="ECO:0000256" key="2">
    <source>
        <dbReference type="ARBA" id="ARBA00023315"/>
    </source>
</evidence>
<proteinExistence type="inferred from homology"/>
<dbReference type="RefSeq" id="WP_377735799.1">
    <property type="nucleotide sequence ID" value="NZ_JBHSRI010000025.1"/>
</dbReference>
<dbReference type="PROSITE" id="PS51733">
    <property type="entry name" value="BPL_LPL_CATALYTIC"/>
    <property type="match status" value="1"/>
</dbReference>
<dbReference type="InterPro" id="IPR045864">
    <property type="entry name" value="aa-tRNA-synth_II/BPL/LPL"/>
</dbReference>
<dbReference type="SUPFAM" id="SSF55681">
    <property type="entry name" value="Class II aaRS and biotin synthetases"/>
    <property type="match status" value="1"/>
</dbReference>
<gene>
    <name evidence="3" type="primary">lipL</name>
    <name evidence="5" type="ORF">ACFPYN_17040</name>
</gene>
<protein>
    <recommendedName>
        <fullName evidence="3">Octanoyl-[GcvH]:protein N-octanoyltransferase</fullName>
        <ecNumber evidence="3">2.3.1.204</ecNumber>
    </recommendedName>
    <alternativeName>
        <fullName evidence="3">Octanoyl-[GcvH]:E2 amidotransferase</fullName>
    </alternativeName>
</protein>
<comment type="pathway">
    <text evidence="3">Protein modification; protein lipoylation via endogenous pathway; protein N(6)-(lipoyl)lysine from octanoyl-[acyl-carrier-protein].</text>
</comment>
<dbReference type="GO" id="GO:0016874">
    <property type="term" value="F:ligase activity"/>
    <property type="evidence" value="ECO:0007669"/>
    <property type="project" value="UniProtKB-KW"/>
</dbReference>
<keyword evidence="2 3" id="KW-0012">Acyltransferase</keyword>
<dbReference type="InterPro" id="IPR050664">
    <property type="entry name" value="Octanoyltrans_LipM/LipL"/>
</dbReference>
<evidence type="ECO:0000256" key="1">
    <source>
        <dbReference type="ARBA" id="ARBA00022679"/>
    </source>
</evidence>
<evidence type="ECO:0000313" key="5">
    <source>
        <dbReference type="EMBL" id="MFC6041136.1"/>
    </source>
</evidence>
<name>A0ABW1LCU9_9BACL</name>
<dbReference type="Proteomes" id="UP001596170">
    <property type="component" value="Unassembled WGS sequence"/>
</dbReference>
<feature type="domain" description="BPL/LPL catalytic" evidence="4">
    <location>
        <begin position="44"/>
        <end position="229"/>
    </location>
</feature>
<dbReference type="CDD" id="cd16443">
    <property type="entry name" value="LplA"/>
    <property type="match status" value="1"/>
</dbReference>
<feature type="site" description="Lowers pKa of active site Cys" evidence="3">
    <location>
        <position position="161"/>
    </location>
</feature>
<dbReference type="Gene3D" id="3.30.930.10">
    <property type="entry name" value="Bira Bifunctional Protein, Domain 2"/>
    <property type="match status" value="1"/>
</dbReference>
<dbReference type="PANTHER" id="PTHR43679">
    <property type="entry name" value="OCTANOYLTRANSFERASE LIPM-RELATED"/>
    <property type="match status" value="1"/>
</dbReference>
<comment type="caution">
    <text evidence="5">The sequence shown here is derived from an EMBL/GenBank/DDBJ whole genome shotgun (WGS) entry which is preliminary data.</text>
</comment>
<comment type="miscellaneous">
    <text evidence="3">The reaction proceeds via a thioester-linked acyl-enzyme intermediate.</text>
</comment>
<evidence type="ECO:0000259" key="4">
    <source>
        <dbReference type="PROSITE" id="PS51733"/>
    </source>
</evidence>
<sequence>MSDFNDLFVNQEWRFWDQSMSGRSKSALESFAADDMLCELVGKGLSLPTIRTWVHENTVVLGIQDHRLPYVAAGRDVIQEHGFQSIVRNSGGLAVVLDSGVLNISIIVSEQNSAIDINAGYDIMVEFVRYLFPQIADRIEAYEIVGSYCPGSYDLSVEGKKFAGISQRRLRHGIAVQIYLCIEGSGTERAVIIRDFYEAGLQGAQTKFMYPVIVPEVMASISEILGESVTVQDTVIHAQRLMNHMMHNVHMQSLQPSETDLYMYYLTRVVERNQKMLTKVE</sequence>
<feature type="active site" description="Acyl-thioester intermediate" evidence="3">
    <location>
        <position position="149"/>
    </location>
</feature>
<dbReference type="PANTHER" id="PTHR43679:SF2">
    <property type="entry name" value="OCTANOYL-[GCVH]:PROTEIN N-OCTANOYLTRANSFERASE"/>
    <property type="match status" value="1"/>
</dbReference>
<dbReference type="InterPro" id="IPR004143">
    <property type="entry name" value="BPL_LPL_catalytic"/>
</dbReference>
<dbReference type="EC" id="2.3.1.204" evidence="3"/>
<dbReference type="InterPro" id="IPR024897">
    <property type="entry name" value="LipL"/>
</dbReference>
<dbReference type="HAMAP" id="MF_02119">
    <property type="entry name" value="LipL"/>
    <property type="match status" value="1"/>
</dbReference>
<evidence type="ECO:0000256" key="3">
    <source>
        <dbReference type="HAMAP-Rule" id="MF_02119"/>
    </source>
</evidence>
<comment type="function">
    <text evidence="3">Catalyzes the amidotransfer (transamidation) of the octanoyl moiety from octanoyl-GcvH to the lipoyl domain of the E2 subunit of lipoate-dependent enzymes.</text>
</comment>
<keyword evidence="1 3" id="KW-0808">Transferase</keyword>
<keyword evidence="6" id="KW-1185">Reference proteome</keyword>
<dbReference type="EMBL" id="JBHSRI010000025">
    <property type="protein sequence ID" value="MFC6041136.1"/>
    <property type="molecule type" value="Genomic_DNA"/>
</dbReference>
<comment type="similarity">
    <text evidence="3">Belongs to the octanoyltransferase LipL family.</text>
</comment>
<reference evidence="6" key="1">
    <citation type="journal article" date="2019" name="Int. J. Syst. Evol. Microbiol.">
        <title>The Global Catalogue of Microorganisms (GCM) 10K type strain sequencing project: providing services to taxonomists for standard genome sequencing and annotation.</title>
        <authorList>
            <consortium name="The Broad Institute Genomics Platform"/>
            <consortium name="The Broad Institute Genome Sequencing Center for Infectious Disease"/>
            <person name="Wu L."/>
            <person name="Ma J."/>
        </authorList>
    </citation>
    <scope>NUCLEOTIDE SEQUENCE [LARGE SCALE GENOMIC DNA]</scope>
    <source>
        <strain evidence="6">CCUG 54527</strain>
    </source>
</reference>
<evidence type="ECO:0000313" key="6">
    <source>
        <dbReference type="Proteomes" id="UP001596170"/>
    </source>
</evidence>
<dbReference type="Pfam" id="PF21948">
    <property type="entry name" value="LplA-B_cat"/>
    <property type="match status" value="1"/>
</dbReference>
<comment type="catalytic activity">
    <reaction evidence="3">
        <text>N(6)-octanoyl-L-lysyl-[glycine-cleavage complex H protein] + L-lysyl-[lipoyl-carrier protein] = N(6)-octanoyl-L-lysyl-[lipoyl-carrier protein] + L-lysyl-[glycine-cleavage complex H protein]</text>
        <dbReference type="Rhea" id="RHEA:20213"/>
        <dbReference type="Rhea" id="RHEA-COMP:10500"/>
        <dbReference type="Rhea" id="RHEA-COMP:10501"/>
        <dbReference type="Rhea" id="RHEA-COMP:10503"/>
        <dbReference type="Rhea" id="RHEA-COMP:10504"/>
        <dbReference type="ChEBI" id="CHEBI:29969"/>
        <dbReference type="ChEBI" id="CHEBI:78809"/>
        <dbReference type="EC" id="2.3.1.204"/>
    </reaction>
</comment>
<keyword evidence="5" id="KW-0436">Ligase</keyword>
<organism evidence="5 6">
    <name type="scientific">Paenisporosarcina macmurdoensis</name>
    <dbReference type="NCBI Taxonomy" id="212659"/>
    <lineage>
        <taxon>Bacteria</taxon>
        <taxon>Bacillati</taxon>
        <taxon>Bacillota</taxon>
        <taxon>Bacilli</taxon>
        <taxon>Bacillales</taxon>
        <taxon>Caryophanaceae</taxon>
        <taxon>Paenisporosarcina</taxon>
    </lineage>
</organism>